<protein>
    <submittedName>
        <fullName evidence="1">Uncharacterized protein</fullName>
    </submittedName>
</protein>
<name>A0A545UYS8_9HYPO</name>
<gene>
    <name evidence="1" type="ORF">IF1G_06642</name>
</gene>
<evidence type="ECO:0000313" key="2">
    <source>
        <dbReference type="Proteomes" id="UP000315783"/>
    </source>
</evidence>
<accession>A0A545UYS8</accession>
<dbReference type="EMBL" id="SPUK01000009">
    <property type="protein sequence ID" value="TQV94631.1"/>
    <property type="molecule type" value="Genomic_DNA"/>
</dbReference>
<reference evidence="1 2" key="1">
    <citation type="journal article" date="2019" name="Appl. Microbiol. Biotechnol.">
        <title>Genome sequence of Isaria javanica and comparative genome analysis insights into family S53 peptidase evolution in fungal entomopathogens.</title>
        <authorList>
            <person name="Lin R."/>
            <person name="Zhang X."/>
            <person name="Xin B."/>
            <person name="Zou M."/>
            <person name="Gao Y."/>
            <person name="Qin F."/>
            <person name="Hu Q."/>
            <person name="Xie B."/>
            <person name="Cheng X."/>
        </authorList>
    </citation>
    <scope>NUCLEOTIDE SEQUENCE [LARGE SCALE GENOMIC DNA]</scope>
    <source>
        <strain evidence="1 2">IJ1G</strain>
    </source>
</reference>
<comment type="caution">
    <text evidence="1">The sequence shown here is derived from an EMBL/GenBank/DDBJ whole genome shotgun (WGS) entry which is preliminary data.</text>
</comment>
<dbReference type="Proteomes" id="UP000315783">
    <property type="component" value="Unassembled WGS sequence"/>
</dbReference>
<proteinExistence type="predicted"/>
<keyword evidence="2" id="KW-1185">Reference proteome</keyword>
<evidence type="ECO:0000313" key="1">
    <source>
        <dbReference type="EMBL" id="TQV94631.1"/>
    </source>
</evidence>
<organism evidence="1 2">
    <name type="scientific">Cordyceps javanica</name>
    <dbReference type="NCBI Taxonomy" id="43265"/>
    <lineage>
        <taxon>Eukaryota</taxon>
        <taxon>Fungi</taxon>
        <taxon>Dikarya</taxon>
        <taxon>Ascomycota</taxon>
        <taxon>Pezizomycotina</taxon>
        <taxon>Sordariomycetes</taxon>
        <taxon>Hypocreomycetidae</taxon>
        <taxon>Hypocreales</taxon>
        <taxon>Cordycipitaceae</taxon>
        <taxon>Cordyceps</taxon>
    </lineage>
</organism>
<sequence>MAVCLPACLPACLPVVVDSSLSFVGHLSSISTITVVALSPSAARSTKIDRRRAPLWQGIESSRNDPLYQFPRPRFTIVDQE</sequence>
<dbReference type="AlphaFoldDB" id="A0A545UYS8"/>